<dbReference type="CTD" id="100329882"/>
<reference evidence="9 10" key="1">
    <citation type="submission" date="2025-04" db="UniProtKB">
        <authorList>
            <consortium name="RefSeq"/>
        </authorList>
    </citation>
    <scope>IDENTIFICATION</scope>
</reference>
<evidence type="ECO:0000313" key="9">
    <source>
        <dbReference type="RefSeq" id="XP_042561391.1"/>
    </source>
</evidence>
<dbReference type="RefSeq" id="XP_042561393.1">
    <property type="nucleotide sequence ID" value="XM_042705459.1"/>
</dbReference>
<dbReference type="RefSeq" id="XP_042561392.1">
    <property type="nucleotide sequence ID" value="XM_042705458.1"/>
</dbReference>
<feature type="domain" description="RING-type" evidence="6">
    <location>
        <begin position="16"/>
        <end position="60"/>
    </location>
</feature>
<feature type="domain" description="B30.2/SPRY" evidence="7">
    <location>
        <begin position="325"/>
        <end position="520"/>
    </location>
</feature>
<proteinExistence type="predicted"/>
<dbReference type="InterPro" id="IPR001841">
    <property type="entry name" value="Znf_RING"/>
</dbReference>
<keyword evidence="1" id="KW-0479">Metal-binding</keyword>
<dbReference type="Pfam" id="PF13445">
    <property type="entry name" value="zf-RING_UBOX"/>
    <property type="match status" value="1"/>
</dbReference>
<name>A0A8M1KBF8_CLUHA</name>
<feature type="compositionally biased region" description="Low complexity" evidence="5">
    <location>
        <begin position="96"/>
        <end position="106"/>
    </location>
</feature>
<dbReference type="InterPro" id="IPR017907">
    <property type="entry name" value="Znf_RING_CS"/>
</dbReference>
<dbReference type="RefSeq" id="XP_042561391.1">
    <property type="nucleotide sequence ID" value="XM_042705457.1"/>
</dbReference>
<dbReference type="PROSITE" id="PS50089">
    <property type="entry name" value="ZF_RING_2"/>
    <property type="match status" value="1"/>
</dbReference>
<evidence type="ECO:0000256" key="5">
    <source>
        <dbReference type="SAM" id="MobiDB-lite"/>
    </source>
</evidence>
<dbReference type="PROSITE" id="PS50188">
    <property type="entry name" value="B302_SPRY"/>
    <property type="match status" value="1"/>
</dbReference>
<dbReference type="PANTHER" id="PTHR25465">
    <property type="entry name" value="B-BOX DOMAIN CONTAINING"/>
    <property type="match status" value="1"/>
</dbReference>
<evidence type="ECO:0000259" key="6">
    <source>
        <dbReference type="PROSITE" id="PS50089"/>
    </source>
</evidence>
<dbReference type="Proteomes" id="UP000515152">
    <property type="component" value="Unplaced"/>
</dbReference>
<evidence type="ECO:0000256" key="1">
    <source>
        <dbReference type="ARBA" id="ARBA00022723"/>
    </source>
</evidence>
<dbReference type="PROSITE" id="PS00518">
    <property type="entry name" value="ZF_RING_1"/>
    <property type="match status" value="1"/>
</dbReference>
<keyword evidence="2 4" id="KW-0863">Zinc-finger</keyword>
<dbReference type="KEGG" id="char:122130727"/>
<dbReference type="SMART" id="SM00184">
    <property type="entry name" value="RING"/>
    <property type="match status" value="1"/>
</dbReference>
<protein>
    <submittedName>
        <fullName evidence="9 10">E3 ubiquitin-protein ligase TRIM39</fullName>
    </submittedName>
</protein>
<evidence type="ECO:0000256" key="3">
    <source>
        <dbReference type="ARBA" id="ARBA00022833"/>
    </source>
</evidence>
<organism evidence="8 9">
    <name type="scientific">Clupea harengus</name>
    <name type="common">Atlantic herring</name>
    <dbReference type="NCBI Taxonomy" id="7950"/>
    <lineage>
        <taxon>Eukaryota</taxon>
        <taxon>Metazoa</taxon>
        <taxon>Chordata</taxon>
        <taxon>Craniata</taxon>
        <taxon>Vertebrata</taxon>
        <taxon>Euteleostomi</taxon>
        <taxon>Actinopterygii</taxon>
        <taxon>Neopterygii</taxon>
        <taxon>Teleostei</taxon>
        <taxon>Clupei</taxon>
        <taxon>Clupeiformes</taxon>
        <taxon>Clupeoidei</taxon>
        <taxon>Clupeidae</taxon>
        <taxon>Clupea</taxon>
    </lineage>
</organism>
<dbReference type="Pfam" id="PF13765">
    <property type="entry name" value="PRY"/>
    <property type="match status" value="1"/>
</dbReference>
<dbReference type="GO" id="GO:0008270">
    <property type="term" value="F:zinc ion binding"/>
    <property type="evidence" value="ECO:0007669"/>
    <property type="project" value="UniProtKB-KW"/>
</dbReference>
<dbReference type="InterPro" id="IPR051051">
    <property type="entry name" value="E3_ubiq-ligase_TRIM/RNF"/>
</dbReference>
<dbReference type="InterPro" id="IPR006574">
    <property type="entry name" value="PRY"/>
</dbReference>
<dbReference type="SMART" id="SM00589">
    <property type="entry name" value="PRY"/>
    <property type="match status" value="1"/>
</dbReference>
<evidence type="ECO:0000256" key="4">
    <source>
        <dbReference type="PROSITE-ProRule" id="PRU00175"/>
    </source>
</evidence>
<evidence type="ECO:0000256" key="2">
    <source>
        <dbReference type="ARBA" id="ARBA00022771"/>
    </source>
</evidence>
<dbReference type="AlphaFoldDB" id="A0A8M1KBF8"/>
<dbReference type="PANTHER" id="PTHR25465:SF41">
    <property type="entry name" value="E3 UBIQUITIN-PROTEIN LIGASE RNF135"/>
    <property type="match status" value="1"/>
</dbReference>
<evidence type="ECO:0000313" key="10">
    <source>
        <dbReference type="RefSeq" id="XP_042561392.1"/>
    </source>
</evidence>
<feature type="region of interest" description="Disordered" evidence="5">
    <location>
        <begin position="87"/>
        <end position="106"/>
    </location>
</feature>
<evidence type="ECO:0000313" key="8">
    <source>
        <dbReference type="Proteomes" id="UP000515152"/>
    </source>
</evidence>
<dbReference type="GO" id="GO:0005737">
    <property type="term" value="C:cytoplasm"/>
    <property type="evidence" value="ECO:0007669"/>
    <property type="project" value="UniProtKB-ARBA"/>
</dbReference>
<gene>
    <name evidence="9 10 11" type="primary">trim107</name>
</gene>
<dbReference type="GeneID" id="122130727"/>
<evidence type="ECO:0000259" key="7">
    <source>
        <dbReference type="PROSITE" id="PS50188"/>
    </source>
</evidence>
<keyword evidence="3" id="KW-0862">Zinc</keyword>
<sequence length="520" mass="57710">MSRYEVKSSLELALSCPVCQCVLSEPVTLLCGHTFCEACLEGAMTSTNREGGWHCCPECNERFQGLGTEPKNLTLCRIVESYKEGQKGTANSLQRTQQQKGGKGTDIQTGECCTRYPDFASTKTNEDQRNVPEVLSPAQLEDINLGAELDTGSACCSGDPALKRETDEGRIRLSGLAKDLQVKLATAEALLRRETEKQADVRAVYSDLREKVTGLLQKMRDMILKYSMTGTELIEVRLQPRQEAIDRHVKHVSDLYSQLKQAQLQGGALLEEQDGAMFSRGLLTIEPLIIRLMGVPLEGIANTAEDTHPNMAGACEELERENAQLRVELSSVQRALRNLLNPSEVTFDPDTVHPSLVLSEDLKTVTFSTTKRAYPSQAKRFSSFLQVLSSQSFGVAGGEHCWELEMENCPWVVGVCYEGLPRSGLASALESSPGCWCLMYCDNLLRVYEQTRATQLKRTPSLRRVQIRVSFKNQSVSFYTVSNIDATKTHLHTSEVAFIEPVHLAIRMMSGQPKARITVC</sequence>
<accession>A0A8M1KBF8</accession>
<dbReference type="InterPro" id="IPR027370">
    <property type="entry name" value="Znf-RING_euk"/>
</dbReference>
<dbReference type="GeneTree" id="ENSGT00940000165151"/>
<keyword evidence="8" id="KW-1185">Reference proteome</keyword>
<evidence type="ECO:0000313" key="11">
    <source>
        <dbReference type="RefSeq" id="XP_042561393.1"/>
    </source>
</evidence>
<dbReference type="InterPro" id="IPR001870">
    <property type="entry name" value="B30.2/SPRY"/>
</dbReference>